<name>A0ABV8WL58_9MICC</name>
<dbReference type="EMBL" id="JBHSDQ010000005">
    <property type="protein sequence ID" value="MFC4397161.1"/>
    <property type="molecule type" value="Genomic_DNA"/>
</dbReference>
<gene>
    <name evidence="1" type="ORF">ACFO0G_13740</name>
</gene>
<dbReference type="PRINTS" id="PR00419">
    <property type="entry name" value="ADXRDTASE"/>
</dbReference>
<dbReference type="InterPro" id="IPR036188">
    <property type="entry name" value="FAD/NAD-bd_sf"/>
</dbReference>
<dbReference type="Proteomes" id="UP001595778">
    <property type="component" value="Unassembled WGS sequence"/>
</dbReference>
<keyword evidence="2" id="KW-1185">Reference proteome</keyword>
<dbReference type="RefSeq" id="WP_376978262.1">
    <property type="nucleotide sequence ID" value="NZ_JBHSDQ010000005.1"/>
</dbReference>
<dbReference type="Gene3D" id="3.90.660.50">
    <property type="match status" value="1"/>
</dbReference>
<dbReference type="PANTHER" id="PTHR10668">
    <property type="entry name" value="PHYTOENE DEHYDROGENASE"/>
    <property type="match status" value="1"/>
</dbReference>
<comment type="caution">
    <text evidence="1">The sequence shown here is derived from an EMBL/GenBank/DDBJ whole genome shotgun (WGS) entry which is preliminary data.</text>
</comment>
<reference evidence="2" key="1">
    <citation type="journal article" date="2019" name="Int. J. Syst. Evol. Microbiol.">
        <title>The Global Catalogue of Microorganisms (GCM) 10K type strain sequencing project: providing services to taxonomists for standard genome sequencing and annotation.</title>
        <authorList>
            <consortium name="The Broad Institute Genomics Platform"/>
            <consortium name="The Broad Institute Genome Sequencing Center for Infectious Disease"/>
            <person name="Wu L."/>
            <person name="Ma J."/>
        </authorList>
    </citation>
    <scope>NUCLEOTIDE SEQUENCE [LARGE SCALE GENOMIC DNA]</scope>
    <source>
        <strain evidence="2">PJ61</strain>
    </source>
</reference>
<dbReference type="Gene3D" id="3.50.50.60">
    <property type="entry name" value="FAD/NAD(P)-binding domain"/>
    <property type="match status" value="2"/>
</dbReference>
<evidence type="ECO:0000313" key="2">
    <source>
        <dbReference type="Proteomes" id="UP001595778"/>
    </source>
</evidence>
<dbReference type="PANTHER" id="PTHR10668:SF105">
    <property type="entry name" value="DEHYDROGENASE-RELATED"/>
    <property type="match status" value="1"/>
</dbReference>
<protein>
    <submittedName>
        <fullName evidence="1">Phytoene desaturase family protein</fullName>
    </submittedName>
</protein>
<sequence length="488" mass="51685">MVDVAVVGSGPNGLSAAAVMARAGLSVEVFEAGPKIGGGTRTTELMQPGHFHDVCSAVHPMAVASPFFRAFELPRRVDLITPDVSFGSPLEGGRAALAYRSLDKTAEALGQDGPAYRRLMEPLVRHIDDVMEFTQNQLLRIPRNPLVAGIYGLRTLEQGTGLWNLRFREELAPALLSGVAAHAISHLPSLAASGAGLMLGALGHAGGWPIPRGGSASIAAALADDIRAHGGVIHTGTAIDRLEQLPATRATLLDVAPRGLLDMAGESLPGHYRRALERFRYGNGSCKVDFILSGPVPWQASGLSESGTVHVGGTRAELARSENEVSAGRHPERPYVLVAQPSRFDPSRAPAGRHTLWTYCHVPSGSTKDMTNQIVSQLERFAPGFRDLVVESHVITAAELAEYNRNYIGGDFSAGIMDVRGLIQKPVVSPVPWRTPLLGVYLCSSSTPPGPGVTGMPGMHAAKHALKDVFKLPVPDLGLAQAQRLAGA</sequence>
<accession>A0ABV8WL58</accession>
<evidence type="ECO:0000313" key="1">
    <source>
        <dbReference type="EMBL" id="MFC4397161.1"/>
    </source>
</evidence>
<organism evidence="1 2">
    <name type="scientific">Arthrobacter sedimenti</name>
    <dbReference type="NCBI Taxonomy" id="2694931"/>
    <lineage>
        <taxon>Bacteria</taxon>
        <taxon>Bacillati</taxon>
        <taxon>Actinomycetota</taxon>
        <taxon>Actinomycetes</taxon>
        <taxon>Micrococcales</taxon>
        <taxon>Micrococcaceae</taxon>
        <taxon>Arthrobacter</taxon>
    </lineage>
</organism>
<proteinExistence type="predicted"/>
<dbReference type="Pfam" id="PF13450">
    <property type="entry name" value="NAD_binding_8"/>
    <property type="match status" value="1"/>
</dbReference>
<dbReference type="SUPFAM" id="SSF51905">
    <property type="entry name" value="FAD/NAD(P)-binding domain"/>
    <property type="match status" value="1"/>
</dbReference>